<organism evidence="1 2">
    <name type="scientific">Sphagnum jensenii</name>
    <dbReference type="NCBI Taxonomy" id="128206"/>
    <lineage>
        <taxon>Eukaryota</taxon>
        <taxon>Viridiplantae</taxon>
        <taxon>Streptophyta</taxon>
        <taxon>Embryophyta</taxon>
        <taxon>Bryophyta</taxon>
        <taxon>Sphagnophytina</taxon>
        <taxon>Sphagnopsida</taxon>
        <taxon>Sphagnales</taxon>
        <taxon>Sphagnaceae</taxon>
        <taxon>Sphagnum</taxon>
    </lineage>
</organism>
<evidence type="ECO:0000313" key="1">
    <source>
        <dbReference type="EMBL" id="CAK9269686.1"/>
    </source>
</evidence>
<gene>
    <name evidence="1" type="ORF">CSSPJE1EN1_LOCUS15164</name>
</gene>
<dbReference type="EMBL" id="OZ020097">
    <property type="protein sequence ID" value="CAK9269686.1"/>
    <property type="molecule type" value="Genomic_DNA"/>
</dbReference>
<sequence>MITMRLKVAGRLGVQQESCYGATALGFDVISAFGFDANGGGSKLKQQKSQENGYDPIWNSDAAALETAAS</sequence>
<reference evidence="1 2" key="1">
    <citation type="submission" date="2024-02" db="EMBL/GenBank/DDBJ databases">
        <authorList>
            <consortium name="ELIXIR-Norway"/>
            <consortium name="Elixir Norway"/>
        </authorList>
    </citation>
    <scope>NUCLEOTIDE SEQUENCE [LARGE SCALE GENOMIC DNA]</scope>
</reference>
<name>A0ABP0WU42_9BRYO</name>
<keyword evidence="2" id="KW-1185">Reference proteome</keyword>
<proteinExistence type="predicted"/>
<accession>A0ABP0WU42</accession>
<protein>
    <submittedName>
        <fullName evidence="1">Uncharacterized protein</fullName>
    </submittedName>
</protein>
<dbReference type="Proteomes" id="UP001497444">
    <property type="component" value="Chromosome 2"/>
</dbReference>
<evidence type="ECO:0000313" key="2">
    <source>
        <dbReference type="Proteomes" id="UP001497444"/>
    </source>
</evidence>